<keyword evidence="4" id="KW-1185">Reference proteome</keyword>
<gene>
    <name evidence="2 3" type="primary">A630095N17Rik</name>
</gene>
<organism evidence="2 4">
    <name type="scientific">Mus musculus</name>
    <name type="common">Mouse</name>
    <dbReference type="NCBI Taxonomy" id="10090"/>
    <lineage>
        <taxon>Eukaryota</taxon>
        <taxon>Metazoa</taxon>
        <taxon>Chordata</taxon>
        <taxon>Craniata</taxon>
        <taxon>Vertebrata</taxon>
        <taxon>Euteleostomi</taxon>
        <taxon>Mammalia</taxon>
        <taxon>Eutheria</taxon>
        <taxon>Euarchontoglires</taxon>
        <taxon>Glires</taxon>
        <taxon>Rodentia</taxon>
        <taxon>Myomorpha</taxon>
        <taxon>Muroidea</taxon>
        <taxon>Muridae</taxon>
        <taxon>Murinae</taxon>
        <taxon>Mus</taxon>
        <taxon>Mus</taxon>
    </lineage>
</organism>
<dbReference type="ExpressionAtlas" id="A0A087WQ76">
    <property type="expression patterns" value="baseline and differential"/>
</dbReference>
<name>A0A087WQ76_MOUSE</name>
<evidence type="ECO:0000256" key="1">
    <source>
        <dbReference type="SAM" id="MobiDB-lite"/>
    </source>
</evidence>
<sequence>MAENPTFGDKDRFLTQQRRGPRLGTWLRSLPAGESGQRICQASPPPCPQGA</sequence>
<reference evidence="2" key="4">
    <citation type="submission" date="2025-09" db="UniProtKB">
        <authorList>
            <consortium name="Ensembl"/>
        </authorList>
    </citation>
    <scope>IDENTIFICATION</scope>
    <source>
        <strain evidence="2">C57BL/6J</strain>
    </source>
</reference>
<reference evidence="2 4" key="2">
    <citation type="journal article" date="2011" name="PLoS Biol.">
        <title>Modernizing reference genome assemblies.</title>
        <authorList>
            <person name="Church D.M."/>
            <person name="Schneider V.A."/>
            <person name="Graves T."/>
            <person name="Auger K."/>
            <person name="Cunningham F."/>
            <person name="Bouk N."/>
            <person name="Chen H.C."/>
            <person name="Agarwala R."/>
            <person name="McLaren W.M."/>
            <person name="Ritchie G.R."/>
            <person name="Albracht D."/>
            <person name="Kremitzki M."/>
            <person name="Rock S."/>
            <person name="Kotkiewicz H."/>
            <person name="Kremitzki C."/>
            <person name="Wollam A."/>
            <person name="Trani L."/>
            <person name="Fulton L."/>
            <person name="Fulton R."/>
            <person name="Matthews L."/>
            <person name="Whitehead S."/>
            <person name="Chow W."/>
            <person name="Torrance J."/>
            <person name="Dunn M."/>
            <person name="Harden G."/>
            <person name="Threadgold G."/>
            <person name="Wood J."/>
            <person name="Collins J."/>
            <person name="Heath P."/>
            <person name="Griffiths G."/>
            <person name="Pelan S."/>
            <person name="Grafham D."/>
            <person name="Eichler E.E."/>
            <person name="Weinstock G."/>
            <person name="Mardis E.R."/>
            <person name="Wilson R.K."/>
            <person name="Howe K."/>
            <person name="Flicek P."/>
            <person name="Hubbard T."/>
        </authorList>
    </citation>
    <scope>NUCLEOTIDE SEQUENCE [LARGE SCALE GENOMIC DNA]</scope>
    <source>
        <strain evidence="2 4">C57BL/6J</strain>
    </source>
</reference>
<proteinExistence type="predicted"/>
<reference evidence="2 4" key="1">
    <citation type="journal article" date="2009" name="PLoS Biol.">
        <title>Lineage-specific biology revealed by a finished genome assembly of the mouse.</title>
        <authorList>
            <consortium name="Mouse Genome Sequencing Consortium"/>
            <person name="Church D.M."/>
            <person name="Goodstadt L."/>
            <person name="Hillier L.W."/>
            <person name="Zody M.C."/>
            <person name="Goldstein S."/>
            <person name="She X."/>
            <person name="Bult C.J."/>
            <person name="Agarwala R."/>
            <person name="Cherry J.L."/>
            <person name="DiCuccio M."/>
            <person name="Hlavina W."/>
            <person name="Kapustin Y."/>
            <person name="Meric P."/>
            <person name="Maglott D."/>
            <person name="Birtle Z."/>
            <person name="Marques A.C."/>
            <person name="Graves T."/>
            <person name="Zhou S."/>
            <person name="Teague B."/>
            <person name="Potamousis K."/>
            <person name="Churas C."/>
            <person name="Place M."/>
            <person name="Herschleb J."/>
            <person name="Runnheim R."/>
            <person name="Forrest D."/>
            <person name="Amos-Landgraf J."/>
            <person name="Schwartz D.C."/>
            <person name="Cheng Z."/>
            <person name="Lindblad-Toh K."/>
            <person name="Eichler E.E."/>
            <person name="Ponting C.P."/>
        </authorList>
    </citation>
    <scope>NUCLEOTIDE SEQUENCE [LARGE SCALE GENOMIC DNA]</scope>
    <source>
        <strain evidence="2 4">C57BL/6J</strain>
    </source>
</reference>
<reference evidence="2" key="3">
    <citation type="submission" date="2025-08" db="UniProtKB">
        <authorList>
            <consortium name="Ensembl"/>
        </authorList>
    </citation>
    <scope>IDENTIFICATION</scope>
    <source>
        <strain evidence="2">C57BL/6J</strain>
    </source>
</reference>
<evidence type="ECO:0000313" key="4">
    <source>
        <dbReference type="Proteomes" id="UP000000589"/>
    </source>
</evidence>
<feature type="region of interest" description="Disordered" evidence="1">
    <location>
        <begin position="32"/>
        <end position="51"/>
    </location>
</feature>
<dbReference type="GeneTree" id="ENSGT00860000135603"/>
<dbReference type="HOGENOM" id="CLU_3105727_0_0_1"/>
<evidence type="ECO:0000313" key="3">
    <source>
        <dbReference type="MGI" id="MGI:2686470"/>
    </source>
</evidence>
<dbReference type="AlphaFoldDB" id="A0A087WQ76"/>
<accession>A0A087WQ76</accession>
<dbReference type="Proteomes" id="UP000000589">
    <property type="component" value="Chromosome 1"/>
</dbReference>
<dbReference type="MGI" id="MGI:2686470">
    <property type="gene designation" value="A630095N17Rik"/>
</dbReference>
<dbReference type="Bgee" id="ENSMUSG00000096094">
    <property type="expression patterns" value="Expressed in spermatid and 30 other cell types or tissues"/>
</dbReference>
<feature type="region of interest" description="Disordered" evidence="1">
    <location>
        <begin position="1"/>
        <end position="21"/>
    </location>
</feature>
<protein>
    <submittedName>
        <fullName evidence="2">RIKEN cDNA A630095N17 gene</fullName>
    </submittedName>
</protein>
<dbReference type="Ensembl" id="ENSMUST00000191271.2">
    <property type="protein sequence ID" value="ENSMUSP00000140071.2"/>
    <property type="gene ID" value="ENSMUSG00000096094.3"/>
</dbReference>
<dbReference type="AGR" id="MGI:2686470"/>
<evidence type="ECO:0000313" key="2">
    <source>
        <dbReference type="Ensembl" id="ENSMUSP00000140071.2"/>
    </source>
</evidence>
<dbReference type="VEuPathDB" id="HostDB:ENSMUSG00000096094"/>